<dbReference type="EMBL" id="BPLQ01002332">
    <property type="protein sequence ID" value="GIX91543.1"/>
    <property type="molecule type" value="Genomic_DNA"/>
</dbReference>
<feature type="compositionally biased region" description="Basic and acidic residues" evidence="1">
    <location>
        <begin position="389"/>
        <end position="398"/>
    </location>
</feature>
<dbReference type="Proteomes" id="UP001054837">
    <property type="component" value="Unassembled WGS sequence"/>
</dbReference>
<feature type="region of interest" description="Disordered" evidence="1">
    <location>
        <begin position="783"/>
        <end position="1114"/>
    </location>
</feature>
<feature type="region of interest" description="Disordered" evidence="1">
    <location>
        <begin position="1232"/>
        <end position="1299"/>
    </location>
</feature>
<feature type="compositionally biased region" description="Low complexity" evidence="1">
    <location>
        <begin position="985"/>
        <end position="996"/>
    </location>
</feature>
<feature type="compositionally biased region" description="Polar residues" evidence="1">
    <location>
        <begin position="786"/>
        <end position="796"/>
    </location>
</feature>
<feature type="region of interest" description="Disordered" evidence="1">
    <location>
        <begin position="337"/>
        <end position="399"/>
    </location>
</feature>
<feature type="compositionally biased region" description="Polar residues" evidence="1">
    <location>
        <begin position="432"/>
        <end position="447"/>
    </location>
</feature>
<feature type="region of interest" description="Disordered" evidence="1">
    <location>
        <begin position="419"/>
        <end position="467"/>
    </location>
</feature>
<feature type="compositionally biased region" description="Low complexity" evidence="1">
    <location>
        <begin position="1334"/>
        <end position="1347"/>
    </location>
</feature>
<feature type="region of interest" description="Disordered" evidence="1">
    <location>
        <begin position="1185"/>
        <end position="1207"/>
    </location>
</feature>
<evidence type="ECO:0000313" key="3">
    <source>
        <dbReference type="Proteomes" id="UP001054837"/>
    </source>
</evidence>
<feature type="compositionally biased region" description="Low complexity" evidence="1">
    <location>
        <begin position="689"/>
        <end position="709"/>
    </location>
</feature>
<feature type="region of interest" description="Disordered" evidence="1">
    <location>
        <begin position="680"/>
        <end position="712"/>
    </location>
</feature>
<organism evidence="2 3">
    <name type="scientific">Caerostris darwini</name>
    <dbReference type="NCBI Taxonomy" id="1538125"/>
    <lineage>
        <taxon>Eukaryota</taxon>
        <taxon>Metazoa</taxon>
        <taxon>Ecdysozoa</taxon>
        <taxon>Arthropoda</taxon>
        <taxon>Chelicerata</taxon>
        <taxon>Arachnida</taxon>
        <taxon>Araneae</taxon>
        <taxon>Araneomorphae</taxon>
        <taxon>Entelegynae</taxon>
        <taxon>Araneoidea</taxon>
        <taxon>Araneidae</taxon>
        <taxon>Caerostris</taxon>
    </lineage>
</organism>
<comment type="caution">
    <text evidence="2">The sequence shown here is derived from an EMBL/GenBank/DDBJ whole genome shotgun (WGS) entry which is preliminary data.</text>
</comment>
<evidence type="ECO:0000256" key="1">
    <source>
        <dbReference type="SAM" id="MobiDB-lite"/>
    </source>
</evidence>
<feature type="compositionally biased region" description="Low complexity" evidence="1">
    <location>
        <begin position="305"/>
        <end position="319"/>
    </location>
</feature>
<feature type="region of interest" description="Disordered" evidence="1">
    <location>
        <begin position="534"/>
        <end position="601"/>
    </location>
</feature>
<sequence length="1438" mass="157918">MWAFFPIWNQQTVRGNSSRKPKEAAVSDLTETSRFLRREKPFTTKYEQTTQLFLPSTRPPCVDRLYGSACTTPVALMCTIDRYRTDGLSSSDLFMVTPVLGGTRKKRRKLLDIETRKPANFSLAQKNQDRIECGSSSLPPLVSPSRGYILKQNESLELERLPSPEEQAMLLSLEYPSSIVPIDTSGTSFNRMSLLRRSLLHMDFVIKRKKGKKRSKRRHTFCEGDNRQLDQAIRNVAHSSCQTDDFLDVTSVSSSSVHLSKRRSRSVQDTSRRKTTHLDEMDLDSLKQDSAKDSATEDDKEKSPSKTSNNSTMKKSLRSRAYSSLSAAISIAAVKMRGGSGRGGGKQDDGRSSSGNWSASSSTRASVDSSDPTSPSRNSVGKDSLLSADQHDRSKDDILPIQSLTCSPVKKKKFGNSSLSWEVNNNRSSSNTPTPEFTSLGSSSTPLVRSPYAGRRTGVSDDGDSSVYSVDTDGYYTSMHTDSGLWCNPLTNLKSEDVLADLANFRQRQGSQSSENSIDNSSINSFLSKSATECSSNSDSVKGAPTLPQPPPRISSFVSDQKVPKAAESEKVADLELEDSDKSYSPHPPNGSASESEHEVRDRIRVKTEINPNRYPSMCAVSPETSDDEIPDWKRRTVIPNVNIIVAEIHREERLCDNVPETDRDKKTNVVQEVPKHNHPSISMYRSETPVPSTFSSSISSSQPVDTSTPRSGVNVTTFSPEFNDIINPNIKTGSLLPRSNLFEPCPSTNEIVVIENSTSPQPQSDKSLIPLKYAQRITVTPIARSDSSSSCTGTIKRTPLKQMHSTENKTDKPAAKSGGSPSYVSFKAPDSPVSSVSSFKLGSPEKKLSSPTSSLSRPVARVTLDPTGKVVYSSNSLERPNSACSNSNNSERRTYATLPMYQNSNSNHRSSVTPLTEIQNVDFKASDKTDGCDEASYSNKVQSPPPIPTMQPPQPSSPSQNQFSSFKYPATGEPPAMQPPQPSSPSHNQFSSFKSPATNRPEEFTFRPSRGGRFCRSYFPSHLISSPQGSQQPSNSPSPSPVMQEHKFVSRPTPEYSAGQNYPKTNTQIPSYKNTNLQQPPLSYAVSQSRYVPKSQSDISSGNQPVQTPTNSTIWPNRIQALPANRNPIPNQRPQSIVHKPISGSPNYRTLTSLSPPDLIPSGESPPSTLDITSPAISHRKFMREDNKSHSDNSKNPLSSKIQPSISDKTDLKSLSANELFAIIHSSKKKHNIKTESEISMSPMSSRSVSPALSQSSLSKLQPVETGVLSRRYDNSPDKSKWCNSMPTTQKTTTTDKLKPTSMHDFKMLLLQARTGNNDSSPRPSAAELLKVSPPKQSQSGSSPSKLPVPSSTFKSTNPVGSYSPGHGTVPMKRNMRTRSPYLTRYDSAYPPIIEDCSEEMEESLCFEINSSPYKTQMIGNNLPSSTPVAKATSTWV</sequence>
<feature type="compositionally biased region" description="Basic and acidic residues" evidence="1">
    <location>
        <begin position="1185"/>
        <end position="1194"/>
    </location>
</feature>
<accession>A0AAV4P3H9</accession>
<keyword evidence="3" id="KW-1185">Reference proteome</keyword>
<feature type="compositionally biased region" description="Pro residues" evidence="1">
    <location>
        <begin position="944"/>
        <end position="957"/>
    </location>
</feature>
<dbReference type="Pfam" id="PF15273">
    <property type="entry name" value="NHS"/>
    <property type="match status" value="1"/>
</dbReference>
<feature type="region of interest" description="Disordered" evidence="1">
    <location>
        <begin position="1316"/>
        <end position="1375"/>
    </location>
</feature>
<feature type="compositionally biased region" description="Polar residues" evidence="1">
    <location>
        <begin position="873"/>
        <end position="890"/>
    </location>
</feature>
<gene>
    <name evidence="2" type="primary">AVEN_170836_1</name>
    <name evidence="2" type="ORF">CDAR_528311</name>
</gene>
<reference evidence="2 3" key="1">
    <citation type="submission" date="2021-06" db="EMBL/GenBank/DDBJ databases">
        <title>Caerostris darwini draft genome.</title>
        <authorList>
            <person name="Kono N."/>
            <person name="Arakawa K."/>
        </authorList>
    </citation>
    <scope>NUCLEOTIDE SEQUENCE [LARGE SCALE GENOMIC DNA]</scope>
</reference>
<feature type="compositionally biased region" description="Polar residues" evidence="1">
    <location>
        <begin position="1059"/>
        <end position="1114"/>
    </location>
</feature>
<dbReference type="InterPro" id="IPR024845">
    <property type="entry name" value="NHS-like"/>
</dbReference>
<feature type="compositionally biased region" description="Polar residues" evidence="1">
    <location>
        <begin position="371"/>
        <end position="381"/>
    </location>
</feature>
<name>A0AAV4P3H9_9ARAC</name>
<evidence type="ECO:0000313" key="2">
    <source>
        <dbReference type="EMBL" id="GIX91543.1"/>
    </source>
</evidence>
<feature type="compositionally biased region" description="Basic and acidic residues" evidence="1">
    <location>
        <begin position="270"/>
        <end position="304"/>
    </location>
</feature>
<feature type="compositionally biased region" description="Polar residues" evidence="1">
    <location>
        <begin position="901"/>
        <end position="920"/>
    </location>
</feature>
<feature type="compositionally biased region" description="Low complexity" evidence="1">
    <location>
        <begin position="1026"/>
        <end position="1038"/>
    </location>
</feature>
<feature type="compositionally biased region" description="Polar residues" evidence="1">
    <location>
        <begin position="1351"/>
        <end position="1362"/>
    </location>
</feature>
<feature type="compositionally biased region" description="Basic and acidic residues" evidence="1">
    <location>
        <begin position="1272"/>
        <end position="1282"/>
    </location>
</feature>
<proteinExistence type="predicted"/>
<feature type="compositionally biased region" description="Polar residues" evidence="1">
    <location>
        <begin position="1195"/>
        <end position="1207"/>
    </location>
</feature>
<feature type="compositionally biased region" description="Low complexity" evidence="1">
    <location>
        <begin position="1239"/>
        <end position="1262"/>
    </location>
</feature>
<feature type="region of interest" description="Disordered" evidence="1">
    <location>
        <begin position="257"/>
        <end position="319"/>
    </location>
</feature>
<feature type="compositionally biased region" description="Basic and acidic residues" evidence="1">
    <location>
        <begin position="805"/>
        <end position="815"/>
    </location>
</feature>
<feature type="compositionally biased region" description="Basic and acidic residues" evidence="1">
    <location>
        <begin position="562"/>
        <end position="584"/>
    </location>
</feature>
<feature type="compositionally biased region" description="Low complexity" evidence="1">
    <location>
        <begin position="352"/>
        <end position="370"/>
    </location>
</feature>
<protein>
    <submittedName>
        <fullName evidence="2">Uncharacterized protein</fullName>
    </submittedName>
</protein>